<keyword evidence="1" id="KW-0175">Coiled coil</keyword>
<dbReference type="AlphaFoldDB" id="A0A8S1JV95"/>
<feature type="coiled-coil region" evidence="1">
    <location>
        <begin position="13"/>
        <end position="198"/>
    </location>
</feature>
<accession>A0A8S1JV95</accession>
<keyword evidence="3" id="KW-1185">Reference proteome</keyword>
<comment type="caution">
    <text evidence="2">The sequence shown here is derived from an EMBL/GenBank/DDBJ whole genome shotgun (WGS) entry which is preliminary data.</text>
</comment>
<dbReference type="EMBL" id="CAJJDN010000001">
    <property type="protein sequence ID" value="CAD8046127.1"/>
    <property type="molecule type" value="Genomic_DNA"/>
</dbReference>
<dbReference type="OrthoDB" id="302027at2759"/>
<name>A0A8S1JV95_9CILI</name>
<evidence type="ECO:0000313" key="3">
    <source>
        <dbReference type="Proteomes" id="UP000692954"/>
    </source>
</evidence>
<gene>
    <name evidence="2" type="ORF">PSON_ATCC_30995.1.T0010455</name>
</gene>
<sequence length="506" mass="60413">MQQSDQVEVEYRIEMLTSELERSSQALQQKSIECEEWRLKSLGLEQKIKDLQAHLGSQKQQFEDLTENLKQKAIEVEDLRSKYNRVQFITIKGYEEKMEQLVREIEQLNQLLMQKAQDCESSRQQVMTKIQELQEERQKCFHLDSFMKQIKSEKLEALHFLNEKNKELEELKERFREADQYRQKSEILENDIETIRVNYMNIFNQKLEEIDALQAQIDTQRLINENTIRIAEEKYAQQIQVERLNLQRQIKEQVATSIVQMENQVATLNNLLEAKQNEIDKLKLQRHNIETEKMNSMLIDKNIKLQDQQIKLQQLERQLYEKANTLDQLTQQIQNGQLIPATSQSLLERSYKQLQDDMHKQNIELTMLQQRCLELQEDVQKKANMKANYEGQINTLLIEIANLKRDVYNKSRINSQHSDNQRLIQFENEKRAIRQKYEQDMKMADDKIRYLLSIVDQRVLEQQLQHRGTLNPNPVLQQIMEESSSRIAQSNIYYHEDSDVLNDEIR</sequence>
<protein>
    <submittedName>
        <fullName evidence="2">Uncharacterized protein</fullName>
    </submittedName>
</protein>
<dbReference type="Proteomes" id="UP000692954">
    <property type="component" value="Unassembled WGS sequence"/>
</dbReference>
<feature type="coiled-coil region" evidence="1">
    <location>
        <begin position="258"/>
        <end position="406"/>
    </location>
</feature>
<evidence type="ECO:0000313" key="2">
    <source>
        <dbReference type="EMBL" id="CAD8046127.1"/>
    </source>
</evidence>
<reference evidence="2" key="1">
    <citation type="submission" date="2021-01" db="EMBL/GenBank/DDBJ databases">
        <authorList>
            <consortium name="Genoscope - CEA"/>
            <person name="William W."/>
        </authorList>
    </citation>
    <scope>NUCLEOTIDE SEQUENCE</scope>
</reference>
<evidence type="ECO:0000256" key="1">
    <source>
        <dbReference type="SAM" id="Coils"/>
    </source>
</evidence>
<proteinExistence type="predicted"/>
<organism evidence="2 3">
    <name type="scientific">Paramecium sonneborni</name>
    <dbReference type="NCBI Taxonomy" id="65129"/>
    <lineage>
        <taxon>Eukaryota</taxon>
        <taxon>Sar</taxon>
        <taxon>Alveolata</taxon>
        <taxon>Ciliophora</taxon>
        <taxon>Intramacronucleata</taxon>
        <taxon>Oligohymenophorea</taxon>
        <taxon>Peniculida</taxon>
        <taxon>Parameciidae</taxon>
        <taxon>Paramecium</taxon>
    </lineage>
</organism>